<sequence>MLKKILIMVASRKAIYFVGHDAGASPRATRLMIYIFPFVSTGIYLLSFWQYQHLSYNRHRKDHFAGLESYPIPSGSQLPHDRVHVARFIHADWLKPRYASAEH</sequence>
<accession>A0A318ZNJ5</accession>
<keyword evidence="1" id="KW-0472">Membrane</keyword>
<dbReference type="AlphaFoldDB" id="A0A318ZNJ5"/>
<dbReference type="GeneID" id="37071631"/>
<keyword evidence="1" id="KW-1133">Transmembrane helix</keyword>
<name>A0A318ZNJ5_9EURO</name>
<dbReference type="RefSeq" id="XP_025435098.1">
    <property type="nucleotide sequence ID" value="XM_025570403.1"/>
</dbReference>
<reference evidence="2 3" key="1">
    <citation type="submission" date="2016-12" db="EMBL/GenBank/DDBJ databases">
        <title>The genomes of Aspergillus section Nigri reveals drivers in fungal speciation.</title>
        <authorList>
            <consortium name="DOE Joint Genome Institute"/>
            <person name="Vesth T.C."/>
            <person name="Nybo J."/>
            <person name="Theobald S."/>
            <person name="Brandl J."/>
            <person name="Frisvad J.C."/>
            <person name="Nielsen K.F."/>
            <person name="Lyhne E.K."/>
            <person name="Kogle M.E."/>
            <person name="Kuo A."/>
            <person name="Riley R."/>
            <person name="Clum A."/>
            <person name="Nolan M."/>
            <person name="Lipzen A."/>
            <person name="Salamov A."/>
            <person name="Henrissat B."/>
            <person name="Wiebenga A."/>
            <person name="De Vries R.P."/>
            <person name="Grigoriev I.V."/>
            <person name="Mortensen U.H."/>
            <person name="Andersen M.R."/>
            <person name="Baker S.E."/>
        </authorList>
    </citation>
    <scope>NUCLEOTIDE SEQUENCE [LARGE SCALE GENOMIC DNA]</scope>
    <source>
        <strain evidence="2 3">JOP 1030-1</strain>
    </source>
</reference>
<proteinExistence type="predicted"/>
<keyword evidence="3" id="KW-1185">Reference proteome</keyword>
<evidence type="ECO:0000313" key="2">
    <source>
        <dbReference type="EMBL" id="PYH49116.1"/>
    </source>
</evidence>
<dbReference type="EMBL" id="KZ821220">
    <property type="protein sequence ID" value="PYH49116.1"/>
    <property type="molecule type" value="Genomic_DNA"/>
</dbReference>
<keyword evidence="1" id="KW-0812">Transmembrane</keyword>
<evidence type="ECO:0000256" key="1">
    <source>
        <dbReference type="SAM" id="Phobius"/>
    </source>
</evidence>
<evidence type="ECO:0000313" key="3">
    <source>
        <dbReference type="Proteomes" id="UP000248349"/>
    </source>
</evidence>
<protein>
    <submittedName>
        <fullName evidence="2">Uncharacterized protein</fullName>
    </submittedName>
</protein>
<gene>
    <name evidence="2" type="ORF">BP01DRAFT_121527</name>
</gene>
<feature type="transmembrane region" description="Helical" evidence="1">
    <location>
        <begin position="31"/>
        <end position="51"/>
    </location>
</feature>
<dbReference type="Proteomes" id="UP000248349">
    <property type="component" value="Unassembled WGS sequence"/>
</dbReference>
<organism evidence="2 3">
    <name type="scientific">Aspergillus saccharolyticus JOP 1030-1</name>
    <dbReference type="NCBI Taxonomy" id="1450539"/>
    <lineage>
        <taxon>Eukaryota</taxon>
        <taxon>Fungi</taxon>
        <taxon>Dikarya</taxon>
        <taxon>Ascomycota</taxon>
        <taxon>Pezizomycotina</taxon>
        <taxon>Eurotiomycetes</taxon>
        <taxon>Eurotiomycetidae</taxon>
        <taxon>Eurotiales</taxon>
        <taxon>Aspergillaceae</taxon>
        <taxon>Aspergillus</taxon>
        <taxon>Aspergillus subgen. Circumdati</taxon>
    </lineage>
</organism>